<name>A0A0D0TQA3_CRYGA</name>
<organism evidence="2">
    <name type="scientific">Cryptococcus bacillisporus CA1280</name>
    <dbReference type="NCBI Taxonomy" id="1296109"/>
    <lineage>
        <taxon>Eukaryota</taxon>
        <taxon>Fungi</taxon>
        <taxon>Dikarya</taxon>
        <taxon>Basidiomycota</taxon>
        <taxon>Agaricomycotina</taxon>
        <taxon>Tremellomycetes</taxon>
        <taxon>Tremellales</taxon>
        <taxon>Cryptococcaceae</taxon>
        <taxon>Cryptococcus</taxon>
        <taxon>Cryptococcus gattii species complex</taxon>
    </lineage>
</organism>
<accession>A0A0D0TQA3</accession>
<dbReference type="EMBL" id="KN847976">
    <property type="protein sequence ID" value="KIR48882.1"/>
    <property type="molecule type" value="Genomic_DNA"/>
</dbReference>
<feature type="compositionally biased region" description="Basic and acidic residues" evidence="1">
    <location>
        <begin position="25"/>
        <end position="35"/>
    </location>
</feature>
<dbReference type="HOGENOM" id="CLU_101495_2_1_1"/>
<sequence length="138" mass="15242">MSQTPPPRPPLNIPSGSSQITPDPEPLKPDETLSGDKFRDFKAARINPKQDLENIGQIPCARNSLLYGIAGGVGVGANPGWQPTGLLVALSQFPYFNARRKELAQMRVIQERYPHRHVSKLQKSGQDSEVRQGEQRSS</sequence>
<reference evidence="2" key="1">
    <citation type="submission" date="2015-01" db="EMBL/GenBank/DDBJ databases">
        <title>The Genome Sequence of Cryptococcus gattii CA1280.</title>
        <authorList>
            <consortium name="The Broad Institute Genomics Platform"/>
            <person name="Cuomo C."/>
            <person name="Litvintseva A."/>
            <person name="Chen Y."/>
            <person name="Heitman J."/>
            <person name="Sun S."/>
            <person name="Springer D."/>
            <person name="Dromer F."/>
            <person name="Young S."/>
            <person name="Zeng Q."/>
            <person name="Gargeya S."/>
            <person name="Abouelleil A."/>
            <person name="Alvarado L."/>
            <person name="Chapman S.B."/>
            <person name="Gainer-Dewar J."/>
            <person name="Goldberg J."/>
            <person name="Griggs A."/>
            <person name="Gujja S."/>
            <person name="Hansen M."/>
            <person name="Howarth C."/>
            <person name="Imamovic A."/>
            <person name="Larimer J."/>
            <person name="Murphy C."/>
            <person name="Naylor J."/>
            <person name="Pearson M."/>
            <person name="Priest M."/>
            <person name="Roberts A."/>
            <person name="Saif S."/>
            <person name="Shea T."/>
            <person name="Sykes S."/>
            <person name="Wortman J."/>
            <person name="Nusbaum C."/>
            <person name="Birren B."/>
        </authorList>
    </citation>
    <scope>NUCLEOTIDE SEQUENCE [LARGE SCALE GENOMIC DNA]</scope>
    <source>
        <strain evidence="2">CA1280</strain>
    </source>
</reference>
<evidence type="ECO:0000313" key="2">
    <source>
        <dbReference type="EMBL" id="KIR48882.1"/>
    </source>
</evidence>
<feature type="region of interest" description="Disordered" evidence="1">
    <location>
        <begin position="1"/>
        <end position="35"/>
    </location>
</feature>
<evidence type="ECO:0000256" key="1">
    <source>
        <dbReference type="SAM" id="MobiDB-lite"/>
    </source>
</evidence>
<feature type="region of interest" description="Disordered" evidence="1">
    <location>
        <begin position="115"/>
        <end position="138"/>
    </location>
</feature>
<dbReference type="AlphaFoldDB" id="A0A0D0TQA3"/>
<protein>
    <submittedName>
        <fullName evidence="2">Unplaced genomic scaffold supercont1.4, whole genome shotgun sequence</fullName>
    </submittedName>
</protein>
<proteinExistence type="predicted"/>
<feature type="compositionally biased region" description="Basic and acidic residues" evidence="1">
    <location>
        <begin position="126"/>
        <end position="138"/>
    </location>
</feature>
<gene>
    <name evidence="2" type="ORF">I312_01952</name>
</gene>
<feature type="compositionally biased region" description="Pro residues" evidence="1">
    <location>
        <begin position="1"/>
        <end position="12"/>
    </location>
</feature>
<dbReference type="OrthoDB" id="14603at2759"/>